<accession>A0A9W5TEC0</accession>
<organism evidence="3 4">
    <name type="scientific">Babesia ovis</name>
    <dbReference type="NCBI Taxonomy" id="5869"/>
    <lineage>
        <taxon>Eukaryota</taxon>
        <taxon>Sar</taxon>
        <taxon>Alveolata</taxon>
        <taxon>Apicomplexa</taxon>
        <taxon>Aconoidasida</taxon>
        <taxon>Piroplasmida</taxon>
        <taxon>Babesiidae</taxon>
        <taxon>Babesia</taxon>
    </lineage>
</organism>
<evidence type="ECO:0000313" key="3">
    <source>
        <dbReference type="EMBL" id="GFE55533.1"/>
    </source>
</evidence>
<proteinExistence type="predicted"/>
<dbReference type="InterPro" id="IPR016024">
    <property type="entry name" value="ARM-type_fold"/>
</dbReference>
<evidence type="ECO:0000259" key="2">
    <source>
        <dbReference type="Pfam" id="PF08161"/>
    </source>
</evidence>
<dbReference type="Pfam" id="PF08161">
    <property type="entry name" value="RRP12_HEAT"/>
    <property type="match status" value="1"/>
</dbReference>
<keyword evidence="4" id="KW-1185">Reference proteome</keyword>
<evidence type="ECO:0000256" key="1">
    <source>
        <dbReference type="SAM" id="MobiDB-lite"/>
    </source>
</evidence>
<dbReference type="EMBL" id="BLIY01000022">
    <property type="protein sequence ID" value="GFE55533.1"/>
    <property type="molecule type" value="Genomic_DNA"/>
</dbReference>
<comment type="caution">
    <text evidence="3">The sequence shown here is derived from an EMBL/GenBank/DDBJ whole genome shotgun (WGS) entry which is preliminary data.</text>
</comment>
<feature type="domain" description="RRP12 HEAT" evidence="2">
    <location>
        <begin position="617"/>
        <end position="753"/>
    </location>
</feature>
<feature type="region of interest" description="Disordered" evidence="1">
    <location>
        <begin position="1260"/>
        <end position="1285"/>
    </location>
</feature>
<evidence type="ECO:0000313" key="4">
    <source>
        <dbReference type="Proteomes" id="UP001057455"/>
    </source>
</evidence>
<gene>
    <name evidence="3" type="ORF">BaOVIS_029370</name>
</gene>
<protein>
    <submittedName>
        <fullName evidence="3">NUC173 domain, putative</fullName>
    </submittedName>
</protein>
<dbReference type="OrthoDB" id="361182at2759"/>
<dbReference type="Proteomes" id="UP001057455">
    <property type="component" value="Unassembled WGS sequence"/>
</dbReference>
<feature type="compositionally biased region" description="Basic and acidic residues" evidence="1">
    <location>
        <begin position="1260"/>
        <end position="1271"/>
    </location>
</feature>
<dbReference type="SUPFAM" id="SSF48371">
    <property type="entry name" value="ARM repeat"/>
    <property type="match status" value="1"/>
</dbReference>
<reference evidence="3" key="1">
    <citation type="submission" date="2019-12" db="EMBL/GenBank/DDBJ databases">
        <title>Genome sequence of Babesia ovis.</title>
        <authorList>
            <person name="Yamagishi J."/>
            <person name="Sevinc F."/>
            <person name="Xuan X."/>
        </authorList>
    </citation>
    <scope>NUCLEOTIDE SEQUENCE</scope>
    <source>
        <strain evidence="3">Selcuk</strain>
    </source>
</reference>
<sequence>MAQQNLLHIVANLVKRIQRSNALGYDALADKFQSTISEEDVAMCEENLESGRFEKVKQCALDSLVLIQGSVVPLGNIWNVSISSTDMEAARALCPIVKCALDCIANQLDEVLRKAAQYKETTDDTSTLTFEGLFLIARTGLEMINPAVLTVENTLLSLFIDMLNKATAVRPLLNMCMACLTVYLCRLLSADVQPGGCSGLKTILAQLKNLFEFVLTLAISNDGEWLNNSATSLLKLTLRTTIHRIGILTAGGKGSSGNTQVIFLTKVVDCWYGVLVTRIMKLRAEMVISNTKHLRLAKLMQMLATFPPLPPAHRLRLVLQIALTLKQDASCLLQAEILTTLTALMDIDYHMAGDIVRNNVRPLAEAIIELLFDPRFCGNSHGATATTDCNRQVQLVYCVAQCIRTSRSVPREQDAKYVDEFLQKQIFMLLHSDTTDHSGEAARVERLMKETQDMEELQSDYPTLEDFMASRDDCQLLTKLAKMFQYLFTYSNRELDEAIALVICWVFGEFDFGLCLKMLAPLCLHFLRTKRSKMLDGIHNASLMPQGVASMVETATTRWVLGGRIFYNALEAYRDTRANVNMEVDTSDTVSQEVTIFKCIFEATMDIAKEAGGILPKDLEDCIGLYIRTFGFETYLRLMPLEPLYSLPISSDSFRSESHVYMMPVLQRQLKGVPLIVFVKYIMPVLKNIEELMRKTKDCAANLNNEVTLAFVMRSYEALVCAIYSILISMASSATDCRVALEANDYELLKHTLELLDDGPNRAVVACRILGACTDLEGMGPRLIGLLVKRFVALETTHQGELANLRALEEALLSAIANCGRFCESKMLGENLESFESALQRSNCSFDPLIKISRALLPSVDDELKCKLHHHWVDLLKKGPSKNLYLALKRSCETLASEIKKQLSGDGSVTLDPAELTANIPQYVKDICSLEGLRQLSEALHLVPDAKPQAETEEHGKHRIGCIESYTRLLETIKESGLWNAEIKEFVETIVKPLILEAMLNASAPNNSTRASALGIYDGVCNLKLEEIGDILKLSVSAMTSGATKAMQAVLVRCLTRLMARHSEQAVKYNLTQVFSFVFRLLSEDNQKLYVQLLKFARVCIVKLNQEQVLWLAPMLMKLFDNQNCCQRSKVYVRRVVQKLMVKLSRDQMIKIFPQEHLPLMRHVLTAQRHKRNQRLRRALKPSEEDGDDDEQFIDNMFRTDDEGRLLITLDENEETEQEDAVYSQVKSHRHKTKAQHQIKKKAKKSDIQPYAYIKLNRSKTAEKHKRDNIKTLKAIAKPKVKSKH</sequence>
<name>A0A9W5TEC0_BABOV</name>
<dbReference type="InterPro" id="IPR012978">
    <property type="entry name" value="HEAT_RRP12"/>
</dbReference>